<dbReference type="InterPro" id="IPR032071">
    <property type="entry name" value="DUF4806"/>
</dbReference>
<dbReference type="GeneID" id="125775596"/>
<proteinExistence type="predicted"/>
<sequence length="133" mass="15571">MSKRSYMMINDENSPPCECGNKMKKFEEEVQQMKNLICELHKLLEKAFPKSTSLDIFPIKSVEEMEHFEENTEMFPKNDVICSNKECIGSTSITKSLQFIITEECLLEYNWDGLQKKKSLKKPTYLENLCLML</sequence>
<dbReference type="RefSeq" id="XP_049302202.1">
    <property type="nucleotide sequence ID" value="XM_049446245.1"/>
</dbReference>
<keyword evidence="2" id="KW-1185">Reference proteome</keyword>
<name>A0ABM3IYY9_BACDO</name>
<feature type="domain" description="DUF4806" evidence="1">
    <location>
        <begin position="54"/>
        <end position="123"/>
    </location>
</feature>
<evidence type="ECO:0000313" key="3">
    <source>
        <dbReference type="RefSeq" id="XP_049302201.1"/>
    </source>
</evidence>
<accession>A0ABM3IYY9</accession>
<reference evidence="2 3" key="1">
    <citation type="submission" date="2025-05" db="UniProtKB">
        <authorList>
            <consortium name="RefSeq"/>
        </authorList>
    </citation>
    <scope>NUCLEOTIDE SEQUENCE [LARGE SCALE GENOMIC DNA]</scope>
    <source>
        <tissue evidence="3 4">Adult</tissue>
    </source>
</reference>
<evidence type="ECO:0000259" key="1">
    <source>
        <dbReference type="Pfam" id="PF16064"/>
    </source>
</evidence>
<gene>
    <name evidence="3 4" type="primary">LOC125775596</name>
</gene>
<organism evidence="2 4">
    <name type="scientific">Bactrocera dorsalis</name>
    <name type="common">Oriental fruit fly</name>
    <name type="synonym">Dacus dorsalis</name>
    <dbReference type="NCBI Taxonomy" id="27457"/>
    <lineage>
        <taxon>Eukaryota</taxon>
        <taxon>Metazoa</taxon>
        <taxon>Ecdysozoa</taxon>
        <taxon>Arthropoda</taxon>
        <taxon>Hexapoda</taxon>
        <taxon>Insecta</taxon>
        <taxon>Pterygota</taxon>
        <taxon>Neoptera</taxon>
        <taxon>Endopterygota</taxon>
        <taxon>Diptera</taxon>
        <taxon>Brachycera</taxon>
        <taxon>Muscomorpha</taxon>
        <taxon>Tephritoidea</taxon>
        <taxon>Tephritidae</taxon>
        <taxon>Bactrocera</taxon>
        <taxon>Bactrocera</taxon>
    </lineage>
</organism>
<protein>
    <submittedName>
        <fullName evidence="3 4">Uncharacterized protein LOC125775596</fullName>
    </submittedName>
</protein>
<evidence type="ECO:0000313" key="2">
    <source>
        <dbReference type="Proteomes" id="UP001652620"/>
    </source>
</evidence>
<dbReference type="Pfam" id="PF16064">
    <property type="entry name" value="DUF4806"/>
    <property type="match status" value="1"/>
</dbReference>
<evidence type="ECO:0000313" key="4">
    <source>
        <dbReference type="RefSeq" id="XP_049302202.1"/>
    </source>
</evidence>
<dbReference type="Proteomes" id="UP001652620">
    <property type="component" value="Chromosome 1"/>
</dbReference>
<dbReference type="RefSeq" id="XP_049302201.1">
    <property type="nucleotide sequence ID" value="XM_049446244.1"/>
</dbReference>